<sequence length="91" mass="10085">MSMSFTIASSLPGGIAGSIAKNRAQQIIALRAVNLKFLADIHTPCFRAHLHRFPSDNLGEKQEENYSEGQTIFAAQEPQLKQCGGPRMRRE</sequence>
<evidence type="ECO:0000313" key="2">
    <source>
        <dbReference type="Proteomes" id="UP000284706"/>
    </source>
</evidence>
<proteinExistence type="predicted"/>
<dbReference type="InParanoid" id="A0A409W8B0"/>
<name>A0A409W8B0_9AGAR</name>
<organism evidence="1 2">
    <name type="scientific">Gymnopilus dilepis</name>
    <dbReference type="NCBI Taxonomy" id="231916"/>
    <lineage>
        <taxon>Eukaryota</taxon>
        <taxon>Fungi</taxon>
        <taxon>Dikarya</taxon>
        <taxon>Basidiomycota</taxon>
        <taxon>Agaricomycotina</taxon>
        <taxon>Agaricomycetes</taxon>
        <taxon>Agaricomycetidae</taxon>
        <taxon>Agaricales</taxon>
        <taxon>Agaricineae</taxon>
        <taxon>Hymenogastraceae</taxon>
        <taxon>Gymnopilus</taxon>
    </lineage>
</organism>
<evidence type="ECO:0000313" key="1">
    <source>
        <dbReference type="EMBL" id="PPQ74771.1"/>
    </source>
</evidence>
<protein>
    <submittedName>
        <fullName evidence="1">Uncharacterized protein</fullName>
    </submittedName>
</protein>
<dbReference type="AlphaFoldDB" id="A0A409W8B0"/>
<dbReference type="Proteomes" id="UP000284706">
    <property type="component" value="Unassembled WGS sequence"/>
</dbReference>
<accession>A0A409W8B0</accession>
<reference evidence="1 2" key="1">
    <citation type="journal article" date="2018" name="Evol. Lett.">
        <title>Horizontal gene cluster transfer increased hallucinogenic mushroom diversity.</title>
        <authorList>
            <person name="Reynolds H.T."/>
            <person name="Vijayakumar V."/>
            <person name="Gluck-Thaler E."/>
            <person name="Korotkin H.B."/>
            <person name="Matheny P.B."/>
            <person name="Slot J.C."/>
        </authorList>
    </citation>
    <scope>NUCLEOTIDE SEQUENCE [LARGE SCALE GENOMIC DNA]</scope>
    <source>
        <strain evidence="1 2">SRW20</strain>
    </source>
</reference>
<dbReference type="EMBL" id="NHYE01005315">
    <property type="protein sequence ID" value="PPQ74771.1"/>
    <property type="molecule type" value="Genomic_DNA"/>
</dbReference>
<comment type="caution">
    <text evidence="1">The sequence shown here is derived from an EMBL/GenBank/DDBJ whole genome shotgun (WGS) entry which is preliminary data.</text>
</comment>
<gene>
    <name evidence="1" type="ORF">CVT26_005015</name>
</gene>
<keyword evidence="2" id="KW-1185">Reference proteome</keyword>